<dbReference type="AlphaFoldDB" id="A0AAI9I0E7"/>
<evidence type="ECO:0000256" key="1">
    <source>
        <dbReference type="SAM" id="Phobius"/>
    </source>
</evidence>
<feature type="chain" id="PRO_5042468484" evidence="2">
    <location>
        <begin position="25"/>
        <end position="171"/>
    </location>
</feature>
<dbReference type="Pfam" id="PF09933">
    <property type="entry name" value="DUF2165"/>
    <property type="match status" value="1"/>
</dbReference>
<proteinExistence type="predicted"/>
<comment type="caution">
    <text evidence="3">The sequence shown here is derived from an EMBL/GenBank/DDBJ whole genome shotgun (WGS) entry which is preliminary data.</text>
</comment>
<name>A0AAI9I0E7_PROST</name>
<dbReference type="InterPro" id="IPR018681">
    <property type="entry name" value="DUF2165_transmembrane"/>
</dbReference>
<accession>A0AAI9I0E7</accession>
<evidence type="ECO:0000313" key="3">
    <source>
        <dbReference type="EMBL" id="EMP9433464.1"/>
    </source>
</evidence>
<protein>
    <submittedName>
        <fullName evidence="3">DUF2165 domain-containing protein</fullName>
    </submittedName>
</protein>
<dbReference type="EMBL" id="AAZDVE040000019">
    <property type="protein sequence ID" value="EMP9433464.1"/>
    <property type="molecule type" value="Genomic_DNA"/>
</dbReference>
<sequence>MIIRVSKSLCVCAIAFFISLSAFNNLTDYNINFTFIQHVLTMDSIFYDATIKYRAIDSPILHHLAYITIIMLEIISSLICWWGGIRLFQNRNKSAAIFNRSKNMAIIGLTLAFVLWQTLFMSIGGEWFAMWMSKQWNSVPNAFRFFVTVLLVLIYVASQDSDKESTSSVTY</sequence>
<keyword evidence="1" id="KW-0472">Membrane</keyword>
<organism evidence="3">
    <name type="scientific">Providencia stuartii</name>
    <dbReference type="NCBI Taxonomy" id="588"/>
    <lineage>
        <taxon>Bacteria</taxon>
        <taxon>Pseudomonadati</taxon>
        <taxon>Pseudomonadota</taxon>
        <taxon>Gammaproteobacteria</taxon>
        <taxon>Enterobacterales</taxon>
        <taxon>Morganellaceae</taxon>
        <taxon>Providencia</taxon>
    </lineage>
</organism>
<evidence type="ECO:0000256" key="2">
    <source>
        <dbReference type="SAM" id="SignalP"/>
    </source>
</evidence>
<keyword evidence="2" id="KW-0732">Signal</keyword>
<feature type="transmembrane region" description="Helical" evidence="1">
    <location>
        <begin position="142"/>
        <end position="158"/>
    </location>
</feature>
<reference evidence="3" key="1">
    <citation type="submission" date="2024-02" db="EMBL/GenBank/DDBJ databases">
        <authorList>
            <consortium name="Clinical and Environmental Microbiology Branch: Whole genome sequencing antimicrobial resistance pathogens in the healthcare setting"/>
        </authorList>
    </citation>
    <scope>NUCLEOTIDE SEQUENCE</scope>
    <source>
        <strain evidence="3">2020GO-00142</strain>
    </source>
</reference>
<feature type="transmembrane region" description="Helical" evidence="1">
    <location>
        <begin position="64"/>
        <end position="85"/>
    </location>
</feature>
<keyword evidence="1" id="KW-1133">Transmembrane helix</keyword>
<gene>
    <name evidence="3" type="ORF">JRA39_002533</name>
</gene>
<feature type="transmembrane region" description="Helical" evidence="1">
    <location>
        <begin position="106"/>
        <end position="130"/>
    </location>
</feature>
<keyword evidence="1" id="KW-0812">Transmembrane</keyword>
<feature type="signal peptide" evidence="2">
    <location>
        <begin position="1"/>
        <end position="24"/>
    </location>
</feature>